<keyword evidence="2" id="KW-1185">Reference proteome</keyword>
<organism evidence="1 2">
    <name type="scientific">Pseudodesulfovibrio senegalensis</name>
    <dbReference type="NCBI Taxonomy" id="1721087"/>
    <lineage>
        <taxon>Bacteria</taxon>
        <taxon>Pseudomonadati</taxon>
        <taxon>Thermodesulfobacteriota</taxon>
        <taxon>Desulfovibrionia</taxon>
        <taxon>Desulfovibrionales</taxon>
        <taxon>Desulfovibrionaceae</taxon>
    </lineage>
</organism>
<evidence type="ECO:0000313" key="1">
    <source>
        <dbReference type="EMBL" id="KAB1443729.1"/>
    </source>
</evidence>
<proteinExistence type="predicted"/>
<dbReference type="OrthoDB" id="9807925at2"/>
<dbReference type="InterPro" id="IPR027396">
    <property type="entry name" value="DsrEFH-like"/>
</dbReference>
<name>A0A6N6N9B1_9BACT</name>
<dbReference type="Gene3D" id="3.40.1260.10">
    <property type="entry name" value="DsrEFH-like"/>
    <property type="match status" value="1"/>
</dbReference>
<evidence type="ECO:0000313" key="2">
    <source>
        <dbReference type="Proteomes" id="UP000438699"/>
    </source>
</evidence>
<dbReference type="EMBL" id="WAIE01000001">
    <property type="protein sequence ID" value="KAB1443729.1"/>
    <property type="molecule type" value="Genomic_DNA"/>
</dbReference>
<dbReference type="Pfam" id="PF02635">
    <property type="entry name" value="DsrE"/>
    <property type="match status" value="1"/>
</dbReference>
<reference evidence="1 2" key="1">
    <citation type="journal article" date="2017" name="Int. J. Syst. Evol. Microbiol.">
        <title>Desulfovibrio senegalensis sp. nov., a mesophilic sulfate reducer isolated from marine sediment.</title>
        <authorList>
            <person name="Thioye A."/>
            <person name="Gam Z.B.A."/>
            <person name="Mbengue M."/>
            <person name="Cayol J.L."/>
            <person name="Joseph-Bartoli M."/>
            <person name="Toure-Kane C."/>
            <person name="Labat M."/>
        </authorList>
    </citation>
    <scope>NUCLEOTIDE SEQUENCE [LARGE SCALE GENOMIC DNA]</scope>
    <source>
        <strain evidence="1 2">DSM 101509</strain>
    </source>
</reference>
<sequence length="115" mass="12255">MAKNALFAFNGEMMCFVHVLLNALDMKDRGDDVVIIFEGSSTALISQLGKKENPFHGLYARAVDTGLVVGACKACSAKLGVLDDVTAAGIPLLDDMSGHPSMAAFQDRGYNIITF</sequence>
<dbReference type="RefSeq" id="WP_151150102.1">
    <property type="nucleotide sequence ID" value="NZ_WAIE01000001.1"/>
</dbReference>
<protein>
    <submittedName>
        <fullName evidence="1">DsrE family protein</fullName>
    </submittedName>
</protein>
<dbReference type="Proteomes" id="UP000438699">
    <property type="component" value="Unassembled WGS sequence"/>
</dbReference>
<accession>A0A6N6N9B1</accession>
<dbReference type="InterPro" id="IPR003787">
    <property type="entry name" value="Sulphur_relay_DsrE/F-like"/>
</dbReference>
<dbReference type="AlphaFoldDB" id="A0A6N6N9B1"/>
<gene>
    <name evidence="1" type="ORF">F8A88_05695</name>
</gene>
<dbReference type="SUPFAM" id="SSF75169">
    <property type="entry name" value="DsrEFH-like"/>
    <property type="match status" value="1"/>
</dbReference>
<comment type="caution">
    <text evidence="1">The sequence shown here is derived from an EMBL/GenBank/DDBJ whole genome shotgun (WGS) entry which is preliminary data.</text>
</comment>